<evidence type="ECO:0000256" key="1">
    <source>
        <dbReference type="SAM" id="MobiDB-lite"/>
    </source>
</evidence>
<accession>W6Q8R7</accession>
<name>W6Q8R7_METBM</name>
<proteinExistence type="predicted"/>
<organism evidence="2 3">
    <name type="scientific">Methanoculleus bourgensis (strain ATCC 43281 / DSM 3045 / OCM 15 / MS2)</name>
    <name type="common">Methanogenium bourgense</name>
    <dbReference type="NCBI Taxonomy" id="1201294"/>
    <lineage>
        <taxon>Archaea</taxon>
        <taxon>Methanobacteriati</taxon>
        <taxon>Methanobacteriota</taxon>
        <taxon>Stenosarchaea group</taxon>
        <taxon>Methanomicrobia</taxon>
        <taxon>Methanomicrobiales</taxon>
        <taxon>Methanomicrobiaceae</taxon>
        <taxon>Methanoculleus</taxon>
    </lineage>
</organism>
<evidence type="ECO:0000313" key="2">
    <source>
        <dbReference type="EMBL" id="CDM26147.1"/>
    </source>
</evidence>
<dbReference type="STRING" id="1201294.BN140_3038"/>
<dbReference type="HOGENOM" id="CLU_1418683_0_0_2"/>
<dbReference type="AlphaFoldDB" id="W6Q8R7"/>
<dbReference type="Proteomes" id="UP000009007">
    <property type="component" value="Chromosome I"/>
</dbReference>
<feature type="region of interest" description="Disordered" evidence="1">
    <location>
        <begin position="1"/>
        <end position="23"/>
    </location>
</feature>
<sequence length="191" mass="20644">MRAESGPPCAHLPSNEGPRQRRVNGIAGSRYQRDVYRVQVGVCSQTREMVIRVGFDWRSAAPLMHRTLHCYFGRSGGPEPRRQFNAMERNVMGSNAEVSIGDTARGIPRGPGVSIGVVPRPPPRARRAIGLWLSSRIVVAVLWPPGACKYGGRVDGAKNQNAATPLTHSGAVNGCGGACKRVLLLLRRVGK</sequence>
<keyword evidence="3" id="KW-1185">Reference proteome</keyword>
<protein>
    <submittedName>
        <fullName evidence="2">Uncharacterized protein</fullName>
    </submittedName>
</protein>
<dbReference type="KEGG" id="mbg:BN140_3038"/>
<gene>
    <name evidence="2" type="ordered locus">BN140_3038</name>
</gene>
<reference evidence="3" key="1">
    <citation type="journal article" date="2012" name="J. Bacteriol.">
        <title>Complete genome sequence of the hydrogenotrophic, methanogenic archaeon Methanoculleus bourgensis strain MS2T, isolated from a sewage sludge digester.</title>
        <authorList>
            <person name="Maus I."/>
            <person name="Wibberg D."/>
            <person name="Stantscheff R."/>
            <person name="Eikmeyer F.G."/>
            <person name="Seffner A."/>
            <person name="Boelter J."/>
            <person name="Szczepanowski R."/>
            <person name="Blom J."/>
            <person name="Jaenicke S."/>
            <person name="Konig H."/>
            <person name="Puhler A."/>
            <person name="Schluter A."/>
        </authorList>
    </citation>
    <scope>NUCLEOTIDE SEQUENCE [LARGE SCALE GENOMIC DNA]</scope>
    <source>
        <strain evidence="3">ATCC 43281 / DSM 3045 / OCM 15 / MS2</strain>
    </source>
</reference>
<evidence type="ECO:0000313" key="3">
    <source>
        <dbReference type="Proteomes" id="UP000009007"/>
    </source>
</evidence>
<dbReference type="EMBL" id="HE964772">
    <property type="protein sequence ID" value="CDM26147.1"/>
    <property type="molecule type" value="Genomic_DNA"/>
</dbReference>